<dbReference type="AlphaFoldDB" id="A0A9P0G8X2"/>
<name>A0A9P0G8X2_9CUCU</name>
<keyword evidence="2" id="KW-1185">Reference proteome</keyword>
<reference evidence="1" key="1">
    <citation type="submission" date="2022-01" db="EMBL/GenBank/DDBJ databases">
        <authorList>
            <person name="King R."/>
        </authorList>
    </citation>
    <scope>NUCLEOTIDE SEQUENCE</scope>
</reference>
<dbReference type="Proteomes" id="UP001153636">
    <property type="component" value="Chromosome 11"/>
</dbReference>
<gene>
    <name evidence="1" type="ORF">PSYICH_LOCUS2528</name>
</gene>
<evidence type="ECO:0000313" key="1">
    <source>
        <dbReference type="EMBL" id="CAH1101240.1"/>
    </source>
</evidence>
<dbReference type="EMBL" id="OV651823">
    <property type="protein sequence ID" value="CAH1101240.1"/>
    <property type="molecule type" value="Genomic_DNA"/>
</dbReference>
<dbReference type="GO" id="GO:0090729">
    <property type="term" value="F:toxin activity"/>
    <property type="evidence" value="ECO:0007669"/>
    <property type="project" value="InterPro"/>
</dbReference>
<dbReference type="OrthoDB" id="6672161at2759"/>
<dbReference type="InterPro" id="IPR036716">
    <property type="entry name" value="Pest_crys_N_sf"/>
</dbReference>
<protein>
    <submittedName>
        <fullName evidence="1">Uncharacterized protein</fullName>
    </submittedName>
</protein>
<sequence length="518" mass="59677">MPRYSFQCFEIGANTSRVCYEYNTGIWPETRPDYFFFNIGKTEVYCENIYGTSFGWIGAITGRTLLPGESVTLSMLGKLYLVTGQKVYNRGDRRALVHIANSNGYSYYCPSDEIPMKIDINNVAKKLVAFGVGKIPYIGSDLALLINIFWPETKKSAWNEVKEQVINLVDSKTKDAIRGILGGDLRYMKERITVLKLRLDDPNSKDTNRNYINIAEDLIGFEKKFSFAKEDNPDYININFFLIPLYSAIVNLKLFFYQFGIKNQSKIKLTNDDIYNVKSYLSRLIEEKTDGAIAYINKVFEDQFNYEYDHCNPDDIYNALAVVYQYCAIGGTEFFKFWREIVKDPFSTKKPYISVISYSTHFSRPTPYLSRQIVPDEIQPPLQPKLVDGKRNRINRLDVWMYRNNEGTPKIKGIRIFYENGENSQSGEWAESMITIHFQGSYLKSLTAWGNESVNGLEFEFLDGRKQTCGTNYKLSEKLQKFELEYHHIAGILITTDSYFLAGQACNIAVSYQLTPES</sequence>
<proteinExistence type="predicted"/>
<accession>A0A9P0G8X2</accession>
<evidence type="ECO:0000313" key="2">
    <source>
        <dbReference type="Proteomes" id="UP001153636"/>
    </source>
</evidence>
<dbReference type="SUPFAM" id="SSF56849">
    <property type="entry name" value="delta-Endotoxin (insectocide), N-terminal domain"/>
    <property type="match status" value="1"/>
</dbReference>
<organism evidence="1 2">
    <name type="scientific">Psylliodes chrysocephalus</name>
    <dbReference type="NCBI Taxonomy" id="3402493"/>
    <lineage>
        <taxon>Eukaryota</taxon>
        <taxon>Metazoa</taxon>
        <taxon>Ecdysozoa</taxon>
        <taxon>Arthropoda</taxon>
        <taxon>Hexapoda</taxon>
        <taxon>Insecta</taxon>
        <taxon>Pterygota</taxon>
        <taxon>Neoptera</taxon>
        <taxon>Endopterygota</taxon>
        <taxon>Coleoptera</taxon>
        <taxon>Polyphaga</taxon>
        <taxon>Cucujiformia</taxon>
        <taxon>Chrysomeloidea</taxon>
        <taxon>Chrysomelidae</taxon>
        <taxon>Galerucinae</taxon>
        <taxon>Alticini</taxon>
        <taxon>Psylliodes</taxon>
    </lineage>
</organism>
<dbReference type="Gene3D" id="1.20.190.10">
    <property type="entry name" value="Pesticidal crystal protein, N-terminal domain"/>
    <property type="match status" value="1"/>
</dbReference>